<evidence type="ECO:0000259" key="1">
    <source>
        <dbReference type="Pfam" id="PF14252"/>
    </source>
</evidence>
<protein>
    <submittedName>
        <fullName evidence="2">DUF4347 domain-containing protein</fullName>
    </submittedName>
</protein>
<sequence>MRHPEGMLPPMSDIAPRPDHLLVIDSRVTGWPSHLIAAGPDAAVLILDAGKDRLAQIAEVAADYAPLAGLTLLGHGSPGLLLLGQTVLDGTALDNASHILGCLAASLALEARIHLLGLPGAGVAGRYLAHRLAQATGRSVITDQMMKRPVLVPAIGLPMPVAAVTAAAPEQGAHMAAGT</sequence>
<comment type="caution">
    <text evidence="2">The sequence shown here is derived from an EMBL/GenBank/DDBJ whole genome shotgun (WGS) entry which is preliminary data.</text>
</comment>
<dbReference type="EMBL" id="VUKA01000009">
    <property type="protein sequence ID" value="KAA2212289.1"/>
    <property type="molecule type" value="Genomic_DNA"/>
</dbReference>
<dbReference type="Pfam" id="PF14252">
    <property type="entry name" value="DUF4347"/>
    <property type="match status" value="1"/>
</dbReference>
<keyword evidence="3" id="KW-1185">Reference proteome</keyword>
<dbReference type="InterPro" id="IPR025592">
    <property type="entry name" value="DUF4347"/>
</dbReference>
<gene>
    <name evidence="2" type="ORF">F0Q34_15825</name>
</gene>
<evidence type="ECO:0000313" key="3">
    <source>
        <dbReference type="Proteomes" id="UP000322110"/>
    </source>
</evidence>
<proteinExistence type="predicted"/>
<dbReference type="AlphaFoldDB" id="A0A5B2TDN1"/>
<dbReference type="Proteomes" id="UP000322110">
    <property type="component" value="Unassembled WGS sequence"/>
</dbReference>
<feature type="domain" description="DUF4347" evidence="1">
    <location>
        <begin position="21"/>
        <end position="142"/>
    </location>
</feature>
<reference evidence="2 3" key="1">
    <citation type="journal article" date="2015" name="Int. J. Syst. Evol. Microbiol.">
        <title>Roseomonas oryzae sp. nov., isolated from paddy rhizosphere soil.</title>
        <authorList>
            <person name="Ramaprasad E.V."/>
            <person name="Sasikala Ch."/>
            <person name="Ramana Ch.V."/>
        </authorList>
    </citation>
    <scope>NUCLEOTIDE SEQUENCE [LARGE SCALE GENOMIC DNA]</scope>
    <source>
        <strain evidence="2 3">KCTC 42542</strain>
    </source>
</reference>
<accession>A0A5B2TDN1</accession>
<evidence type="ECO:0000313" key="2">
    <source>
        <dbReference type="EMBL" id="KAA2212289.1"/>
    </source>
</evidence>
<organism evidence="2 3">
    <name type="scientific">Teichococcus oryzae</name>
    <dbReference type="NCBI Taxonomy" id="1608942"/>
    <lineage>
        <taxon>Bacteria</taxon>
        <taxon>Pseudomonadati</taxon>
        <taxon>Pseudomonadota</taxon>
        <taxon>Alphaproteobacteria</taxon>
        <taxon>Acetobacterales</taxon>
        <taxon>Roseomonadaceae</taxon>
        <taxon>Roseomonas</taxon>
    </lineage>
</organism>
<name>A0A5B2TDN1_9PROT</name>